<evidence type="ECO:0000313" key="3">
    <source>
        <dbReference type="Proteomes" id="UP000269221"/>
    </source>
</evidence>
<dbReference type="Proteomes" id="UP000269221">
    <property type="component" value="Unassembled WGS sequence"/>
</dbReference>
<evidence type="ECO:0000256" key="1">
    <source>
        <dbReference type="SAM" id="MobiDB-lite"/>
    </source>
</evidence>
<feature type="compositionally biased region" description="Low complexity" evidence="1">
    <location>
        <begin position="110"/>
        <end position="124"/>
    </location>
</feature>
<feature type="compositionally biased region" description="Basic and acidic residues" evidence="1">
    <location>
        <begin position="191"/>
        <end position="202"/>
    </location>
</feature>
<sequence length="282" mass="29603">MGTVRVVERLDMRPKVPWAEPQRGPLRGDSALGPRQESPAAGWELLGRAQRNWSPSGAGLGELECSPGEGKDAGRAQSPLQGVKGAPGELERDWGHLELLPKSRGSKISGTETEISTRTDTSTETETDTRTETGTRSGTGTGTETETKPGTRTGAGTKTDTKSDTGTGTGNALEPAPAAGALQDCLQDCGQNRDREHARTETKSGTGNQHRDWNCSGTETEIGTGSTPGPRPAPPPLLMTRVGQGWDAYATAAQTGHRRGGGPDDFAAAQPQSREPRLTGVQ</sequence>
<feature type="compositionally biased region" description="Basic and acidic residues" evidence="1">
    <location>
        <begin position="89"/>
        <end position="101"/>
    </location>
</feature>
<organism evidence="2 3">
    <name type="scientific">Hirundo rustica rustica</name>
    <dbReference type="NCBI Taxonomy" id="333673"/>
    <lineage>
        <taxon>Eukaryota</taxon>
        <taxon>Metazoa</taxon>
        <taxon>Chordata</taxon>
        <taxon>Craniata</taxon>
        <taxon>Vertebrata</taxon>
        <taxon>Euteleostomi</taxon>
        <taxon>Archelosauria</taxon>
        <taxon>Archosauria</taxon>
        <taxon>Dinosauria</taxon>
        <taxon>Saurischia</taxon>
        <taxon>Theropoda</taxon>
        <taxon>Coelurosauria</taxon>
        <taxon>Aves</taxon>
        <taxon>Neognathae</taxon>
        <taxon>Neoaves</taxon>
        <taxon>Telluraves</taxon>
        <taxon>Australaves</taxon>
        <taxon>Passeriformes</taxon>
        <taxon>Sylvioidea</taxon>
        <taxon>Hirundinidae</taxon>
        <taxon>Hirundo</taxon>
    </lineage>
</organism>
<feature type="region of interest" description="Disordered" evidence="1">
    <location>
        <begin position="15"/>
        <end position="240"/>
    </location>
</feature>
<feature type="compositionally biased region" description="Low complexity" evidence="1">
    <location>
        <begin position="134"/>
        <end position="158"/>
    </location>
</feature>
<reference evidence="2 3" key="1">
    <citation type="submission" date="2018-07" db="EMBL/GenBank/DDBJ databases">
        <title>A high quality draft genome assembly of the barn swallow (H. rustica rustica).</title>
        <authorList>
            <person name="Formenti G."/>
            <person name="Chiara M."/>
            <person name="Poveda L."/>
            <person name="Francoijs K.-J."/>
            <person name="Bonisoli-Alquati A."/>
            <person name="Canova L."/>
            <person name="Gianfranceschi L."/>
            <person name="Horner D.S."/>
            <person name="Saino N."/>
        </authorList>
    </citation>
    <scope>NUCLEOTIDE SEQUENCE [LARGE SCALE GENOMIC DNA]</scope>
    <source>
        <strain evidence="2">Chelidonia</strain>
        <tissue evidence="2">Blood</tissue>
    </source>
</reference>
<feature type="compositionally biased region" description="Low complexity" evidence="1">
    <location>
        <begin position="216"/>
        <end position="228"/>
    </location>
</feature>
<keyword evidence="3" id="KW-1185">Reference proteome</keyword>
<gene>
    <name evidence="2" type="ORF">DUI87_30416</name>
</gene>
<feature type="region of interest" description="Disordered" evidence="1">
    <location>
        <begin position="252"/>
        <end position="282"/>
    </location>
</feature>
<comment type="caution">
    <text evidence="2">The sequence shown here is derived from an EMBL/GenBank/DDBJ whole genome shotgun (WGS) entry which is preliminary data.</text>
</comment>
<proteinExistence type="predicted"/>
<protein>
    <submittedName>
        <fullName evidence="2">Uncharacterized protein</fullName>
    </submittedName>
</protein>
<evidence type="ECO:0000313" key="2">
    <source>
        <dbReference type="EMBL" id="RMB93096.1"/>
    </source>
</evidence>
<accession>A0A3M0JEF1</accession>
<name>A0A3M0JEF1_HIRRU</name>
<dbReference type="EMBL" id="QRBI01000212">
    <property type="protein sequence ID" value="RMB93096.1"/>
    <property type="molecule type" value="Genomic_DNA"/>
</dbReference>
<dbReference type="AlphaFoldDB" id="A0A3M0JEF1"/>